<dbReference type="AlphaFoldDB" id="A0A6M7WTR9"/>
<accession>A0A6M7WTR9</accession>
<evidence type="ECO:0000313" key="2">
    <source>
        <dbReference type="Proteomes" id="UP000503017"/>
    </source>
</evidence>
<dbReference type="SUPFAM" id="SSF47413">
    <property type="entry name" value="lambda repressor-like DNA-binding domains"/>
    <property type="match status" value="1"/>
</dbReference>
<dbReference type="GO" id="GO:0003677">
    <property type="term" value="F:DNA binding"/>
    <property type="evidence" value="ECO:0007669"/>
    <property type="project" value="InterPro"/>
</dbReference>
<protein>
    <submittedName>
        <fullName evidence="1">XRE family transcriptional regulator</fullName>
    </submittedName>
</protein>
<organism evidence="1 2">
    <name type="scientific">Mesorhizobium loti R88b</name>
    <dbReference type="NCBI Taxonomy" id="935548"/>
    <lineage>
        <taxon>Bacteria</taxon>
        <taxon>Pseudomonadati</taxon>
        <taxon>Pseudomonadota</taxon>
        <taxon>Alphaproteobacteria</taxon>
        <taxon>Hyphomicrobiales</taxon>
        <taxon>Phyllobacteriaceae</taxon>
        <taxon>Mesorhizobium</taxon>
    </lineage>
</organism>
<dbReference type="Gene3D" id="1.10.260.40">
    <property type="entry name" value="lambda repressor-like DNA-binding domains"/>
    <property type="match status" value="1"/>
</dbReference>
<dbReference type="InterPro" id="IPR001387">
    <property type="entry name" value="Cro/C1-type_HTH"/>
</dbReference>
<sequence>MQIYMKPKQIERAELVRHINEKRLEAGLSYAELADIADVDASQVSRICRGQFITFGASVVRICTTLGLQNTQGEGTTWKRSRHASDPNWAKLERSIRRAWDNTPAGAERLAKVIAAVGEITRK</sequence>
<dbReference type="Proteomes" id="UP000503017">
    <property type="component" value="Chromosome"/>
</dbReference>
<proteinExistence type="predicted"/>
<reference evidence="1 2" key="1">
    <citation type="submission" date="2018-10" db="EMBL/GenBank/DDBJ databases">
        <authorList>
            <person name="Perry B.J."/>
            <person name="Sullivan J.T."/>
            <person name="Murphy R.J.T."/>
            <person name="Ramsay J.P."/>
            <person name="Ronson C.W."/>
        </authorList>
    </citation>
    <scope>NUCLEOTIDE SEQUENCE [LARGE SCALE GENOMIC DNA]</scope>
    <source>
        <strain evidence="1 2">R88b</strain>
    </source>
</reference>
<dbReference type="InterPro" id="IPR010982">
    <property type="entry name" value="Lambda_DNA-bd_dom_sf"/>
</dbReference>
<dbReference type="Pfam" id="PF13560">
    <property type="entry name" value="HTH_31"/>
    <property type="match status" value="1"/>
</dbReference>
<dbReference type="EMBL" id="CP033367">
    <property type="protein sequence ID" value="QKD05572.1"/>
    <property type="molecule type" value="Genomic_DNA"/>
</dbReference>
<evidence type="ECO:0000313" key="1">
    <source>
        <dbReference type="EMBL" id="QKD05572.1"/>
    </source>
</evidence>
<name>A0A6M7WTR9_RHILI</name>
<dbReference type="CDD" id="cd00093">
    <property type="entry name" value="HTH_XRE"/>
    <property type="match status" value="1"/>
</dbReference>
<gene>
    <name evidence="1" type="ORF">EB235_32180</name>
</gene>